<name>A0AC35U6E0_9BILA</name>
<dbReference type="Proteomes" id="UP000095286">
    <property type="component" value="Unplaced"/>
</dbReference>
<sequence>MNTHFVYALISFFFKLAVAKSFRGDLALDINTGYHKISQCNKTLNSDQHIITLSGEESYEKTCVISLVAISDIYHVKVLFEGFDETMCTKSYYGNVFIVETVNSQKTVDNICDFGHRKFVSNGSNMDVIYKSLNSPIFMHVTFDLFTLECGQTIQYFHLNKALTIRRMSYNTDNFCKIFLPANLNVRFLDLNLVPKTKSSFVYITEGKMKLEILQKGPGFHYESIFDDSEKNHIYKIGHRGGELMLSYALDNFDLNGNKIKEQTSFIVTRNKPY</sequence>
<reference evidence="2" key="1">
    <citation type="submission" date="2016-11" db="UniProtKB">
        <authorList>
            <consortium name="WormBaseParasite"/>
        </authorList>
    </citation>
    <scope>IDENTIFICATION</scope>
    <source>
        <strain evidence="2">KR3021</strain>
    </source>
</reference>
<dbReference type="WBParaSite" id="RSKR_0000817150.1">
    <property type="protein sequence ID" value="RSKR_0000817150.1"/>
    <property type="gene ID" value="RSKR_0000817150"/>
</dbReference>
<evidence type="ECO:0000313" key="1">
    <source>
        <dbReference type="Proteomes" id="UP000095286"/>
    </source>
</evidence>
<proteinExistence type="predicted"/>
<organism evidence="1 2">
    <name type="scientific">Rhabditophanes sp. KR3021</name>
    <dbReference type="NCBI Taxonomy" id="114890"/>
    <lineage>
        <taxon>Eukaryota</taxon>
        <taxon>Metazoa</taxon>
        <taxon>Ecdysozoa</taxon>
        <taxon>Nematoda</taxon>
        <taxon>Chromadorea</taxon>
        <taxon>Rhabditida</taxon>
        <taxon>Tylenchina</taxon>
        <taxon>Panagrolaimomorpha</taxon>
        <taxon>Strongyloidoidea</taxon>
        <taxon>Alloionematidae</taxon>
        <taxon>Rhabditophanes</taxon>
    </lineage>
</organism>
<protein>
    <submittedName>
        <fullName evidence="2">ZP domain-containing protein</fullName>
    </submittedName>
</protein>
<accession>A0AC35U6E0</accession>
<evidence type="ECO:0000313" key="2">
    <source>
        <dbReference type="WBParaSite" id="RSKR_0000817150.1"/>
    </source>
</evidence>